<dbReference type="RefSeq" id="WP_093153532.1">
    <property type="nucleotide sequence ID" value="NZ_FNBW01000015.1"/>
</dbReference>
<evidence type="ECO:0000256" key="2">
    <source>
        <dbReference type="ARBA" id="ARBA00023008"/>
    </source>
</evidence>
<feature type="signal peptide" evidence="3">
    <location>
        <begin position="1"/>
        <end position="26"/>
    </location>
</feature>
<dbReference type="SUPFAM" id="SSF49503">
    <property type="entry name" value="Cupredoxins"/>
    <property type="match status" value="1"/>
</dbReference>
<dbReference type="InterPro" id="IPR008972">
    <property type="entry name" value="Cupredoxin"/>
</dbReference>
<dbReference type="Pfam" id="PF13473">
    <property type="entry name" value="Cupredoxin_1"/>
    <property type="match status" value="1"/>
</dbReference>
<proteinExistence type="predicted"/>
<dbReference type="AlphaFoldDB" id="A0A8G2BLC5"/>
<evidence type="ECO:0000256" key="1">
    <source>
        <dbReference type="ARBA" id="ARBA00022723"/>
    </source>
</evidence>
<evidence type="ECO:0000256" key="3">
    <source>
        <dbReference type="SAM" id="SignalP"/>
    </source>
</evidence>
<evidence type="ECO:0000313" key="7">
    <source>
        <dbReference type="Proteomes" id="UP000198615"/>
    </source>
</evidence>
<sequence length="183" mass="19530">MNHRLYARAVAAALALSLSVAGIASAQMSHGGGHGAAMSIGQPGDASAVGRTIEITMHDNYYEPETLSVSEGETVRFLVKNAGAIVHEFNIATAEMHKAHEAEMQMLVDHGVLMPDRIDRAAAEKMKTSMGHGMHAAGNSLLLEPGQSGELIWRFADAKDLEFACNVPGHYQAGMMGDFRKAN</sequence>
<evidence type="ECO:0000313" key="5">
    <source>
        <dbReference type="EMBL" id="SDG37016.1"/>
    </source>
</evidence>
<keyword evidence="7" id="KW-1185">Reference proteome</keyword>
<dbReference type="InterPro" id="IPR028096">
    <property type="entry name" value="EfeO_Cupredoxin"/>
</dbReference>
<keyword evidence="1" id="KW-0479">Metal-binding</keyword>
<dbReference type="EMBL" id="FNBW01000015">
    <property type="protein sequence ID" value="SDG37016.1"/>
    <property type="molecule type" value="Genomic_DNA"/>
</dbReference>
<dbReference type="OrthoDB" id="9816061at2"/>
<dbReference type="Gene3D" id="2.60.40.420">
    <property type="entry name" value="Cupredoxins - blue copper proteins"/>
    <property type="match status" value="1"/>
</dbReference>
<accession>A0A8G2BLC5</accession>
<dbReference type="GO" id="GO:0046872">
    <property type="term" value="F:metal ion binding"/>
    <property type="evidence" value="ECO:0007669"/>
    <property type="project" value="UniProtKB-KW"/>
</dbReference>
<reference evidence="5 7" key="1">
    <citation type="submission" date="2016-10" db="EMBL/GenBank/DDBJ databases">
        <authorList>
            <person name="Varghese N."/>
            <person name="Submissions S."/>
        </authorList>
    </citation>
    <scope>NUCLEOTIDE SEQUENCE [LARGE SCALE GENOMIC DNA]</scope>
    <source>
        <strain evidence="5 7">DSM 18839</strain>
    </source>
</reference>
<keyword evidence="2" id="KW-0186">Copper</keyword>
<evidence type="ECO:0000259" key="4">
    <source>
        <dbReference type="Pfam" id="PF13473"/>
    </source>
</evidence>
<gene>
    <name evidence="5" type="ORF">SAMN05660686_04196</name>
    <name evidence="6" type="ORF">SAMN05660686_04809</name>
</gene>
<feature type="chain" id="PRO_5033962565" evidence="3">
    <location>
        <begin position="27"/>
        <end position="183"/>
    </location>
</feature>
<dbReference type="PANTHER" id="PTHR38439">
    <property type="entry name" value="AURACYANIN-B"/>
    <property type="match status" value="1"/>
</dbReference>
<dbReference type="InterPro" id="IPR050845">
    <property type="entry name" value="Cu-binding_ET"/>
</dbReference>
<name>A0A8G2BLC5_9PROT</name>
<evidence type="ECO:0000313" key="6">
    <source>
        <dbReference type="EMBL" id="SDG54717.1"/>
    </source>
</evidence>
<dbReference type="PANTHER" id="PTHR38439:SF3">
    <property type="entry name" value="COPPER-RESISTANT CUPROPROTEIN COPI"/>
    <property type="match status" value="1"/>
</dbReference>
<dbReference type="EMBL" id="FNBW01000021">
    <property type="protein sequence ID" value="SDG54717.1"/>
    <property type="molecule type" value="Genomic_DNA"/>
</dbReference>
<feature type="domain" description="EfeO-type cupredoxin-like" evidence="4">
    <location>
        <begin position="47"/>
        <end position="97"/>
    </location>
</feature>
<keyword evidence="3" id="KW-0732">Signal</keyword>
<organism evidence="5 7">
    <name type="scientific">Thalassobaculum litoreum DSM 18839</name>
    <dbReference type="NCBI Taxonomy" id="1123362"/>
    <lineage>
        <taxon>Bacteria</taxon>
        <taxon>Pseudomonadati</taxon>
        <taxon>Pseudomonadota</taxon>
        <taxon>Alphaproteobacteria</taxon>
        <taxon>Rhodospirillales</taxon>
        <taxon>Thalassobaculaceae</taxon>
        <taxon>Thalassobaculum</taxon>
    </lineage>
</organism>
<comment type="caution">
    <text evidence="5">The sequence shown here is derived from an EMBL/GenBank/DDBJ whole genome shotgun (WGS) entry which is preliminary data.</text>
</comment>
<dbReference type="Proteomes" id="UP000198615">
    <property type="component" value="Unassembled WGS sequence"/>
</dbReference>
<protein>
    <submittedName>
        <fullName evidence="5">Uncharacterized copper-binding protein, cupredoxin-like subfamily</fullName>
    </submittedName>
</protein>